<proteinExistence type="predicted"/>
<feature type="domain" description="Protein kinase" evidence="1">
    <location>
        <begin position="27"/>
        <end position="336"/>
    </location>
</feature>
<dbReference type="STRING" id="174720.A0A0N5B9Q4"/>
<dbReference type="AlphaFoldDB" id="A0A0N5B9Q4"/>
<organism evidence="2 3">
    <name type="scientific">Strongyloides papillosus</name>
    <name type="common">Intestinal threadworm</name>
    <dbReference type="NCBI Taxonomy" id="174720"/>
    <lineage>
        <taxon>Eukaryota</taxon>
        <taxon>Metazoa</taxon>
        <taxon>Ecdysozoa</taxon>
        <taxon>Nematoda</taxon>
        <taxon>Chromadorea</taxon>
        <taxon>Rhabditida</taxon>
        <taxon>Tylenchina</taxon>
        <taxon>Panagrolaimomorpha</taxon>
        <taxon>Strongyloidoidea</taxon>
        <taxon>Strongyloididae</taxon>
        <taxon>Strongyloides</taxon>
    </lineage>
</organism>
<sequence length="336" mass="39403">MNAIKPSASYITETSWFQPNYIVDFKYHIHSLISTGGFGQVYWASDNYTGQFVAIKVEKKDAKYQLLKFEAETLSKLNKISYKRHGKGKKFDCIKLINYFETKNFNFMVMPLCGPNFYEIRKAMIEEKFSITTTLWVMKNMISCLEGLHNYGWIHRDVKPANFCIDLYNTNDCRRKMYLVDFGLAKKFRKSDGSMIPKKDYSNFKGTVRYTSINSHRRRDLGRIDDLWSVYFICVENLIGSLPWRNIADKEEIGYMKKECNLLELNYGSTGPPNSFKVLYEQLRSTGFYNEPKYGELYDAIENEMRDFGYYSHGKLLDWEECGIINLILFQKGISN</sequence>
<dbReference type="GO" id="GO:0004672">
    <property type="term" value="F:protein kinase activity"/>
    <property type="evidence" value="ECO:0007669"/>
    <property type="project" value="InterPro"/>
</dbReference>
<dbReference type="PANTHER" id="PTHR11909">
    <property type="entry name" value="CASEIN KINASE-RELATED"/>
    <property type="match status" value="1"/>
</dbReference>
<evidence type="ECO:0000313" key="2">
    <source>
        <dbReference type="Proteomes" id="UP000046392"/>
    </source>
</evidence>
<dbReference type="Proteomes" id="UP000046392">
    <property type="component" value="Unplaced"/>
</dbReference>
<dbReference type="InterPro" id="IPR050235">
    <property type="entry name" value="CK1_Ser-Thr_kinase"/>
</dbReference>
<evidence type="ECO:0000313" key="3">
    <source>
        <dbReference type="WBParaSite" id="SPAL_0000277000.1"/>
    </source>
</evidence>
<accession>A0A0N5B9Q4</accession>
<keyword evidence="2" id="KW-1185">Reference proteome</keyword>
<dbReference type="GO" id="GO:0005524">
    <property type="term" value="F:ATP binding"/>
    <property type="evidence" value="ECO:0007669"/>
    <property type="project" value="InterPro"/>
</dbReference>
<dbReference type="InterPro" id="IPR011009">
    <property type="entry name" value="Kinase-like_dom_sf"/>
</dbReference>
<dbReference type="PROSITE" id="PS50011">
    <property type="entry name" value="PROTEIN_KINASE_DOM"/>
    <property type="match status" value="1"/>
</dbReference>
<protein>
    <submittedName>
        <fullName evidence="3">Protein kinase domain-containing protein</fullName>
    </submittedName>
</protein>
<dbReference type="SMART" id="SM00220">
    <property type="entry name" value="S_TKc"/>
    <property type="match status" value="1"/>
</dbReference>
<dbReference type="Gene3D" id="1.10.510.10">
    <property type="entry name" value="Transferase(Phosphotransferase) domain 1"/>
    <property type="match status" value="1"/>
</dbReference>
<dbReference type="WBParaSite" id="SPAL_0000277000.1">
    <property type="protein sequence ID" value="SPAL_0000277000.1"/>
    <property type="gene ID" value="SPAL_0000277000"/>
</dbReference>
<dbReference type="Pfam" id="PF00069">
    <property type="entry name" value="Pkinase"/>
    <property type="match status" value="1"/>
</dbReference>
<dbReference type="SUPFAM" id="SSF56112">
    <property type="entry name" value="Protein kinase-like (PK-like)"/>
    <property type="match status" value="1"/>
</dbReference>
<name>A0A0N5B9Q4_STREA</name>
<dbReference type="InterPro" id="IPR000719">
    <property type="entry name" value="Prot_kinase_dom"/>
</dbReference>
<reference evidence="3" key="1">
    <citation type="submission" date="2017-02" db="UniProtKB">
        <authorList>
            <consortium name="WormBaseParasite"/>
        </authorList>
    </citation>
    <scope>IDENTIFICATION</scope>
</reference>
<evidence type="ECO:0000259" key="1">
    <source>
        <dbReference type="PROSITE" id="PS50011"/>
    </source>
</evidence>